<keyword evidence="5 10" id="KW-0001">2Fe-2S</keyword>
<feature type="binding site" evidence="10">
    <location>
        <position position="189"/>
    </location>
    <ligand>
        <name>[2Fe-2S] cluster</name>
        <dbReference type="ChEBI" id="CHEBI:190135"/>
    </ligand>
</feature>
<feature type="binding site" evidence="10">
    <location>
        <position position="229"/>
    </location>
    <ligand>
        <name>[4Fe-4S] cluster</name>
        <dbReference type="ChEBI" id="CHEBI:49883"/>
    </ligand>
</feature>
<evidence type="ECO:0000256" key="9">
    <source>
        <dbReference type="ARBA" id="ARBA00023128"/>
    </source>
</evidence>
<dbReference type="InterPro" id="IPR007785">
    <property type="entry name" value="Anamorsin"/>
</dbReference>
<dbReference type="GO" id="GO:0046872">
    <property type="term" value="F:metal ion binding"/>
    <property type="evidence" value="ECO:0007669"/>
    <property type="project" value="UniProtKB-KW"/>
</dbReference>
<evidence type="ECO:0000256" key="5">
    <source>
        <dbReference type="ARBA" id="ARBA00022714"/>
    </source>
</evidence>
<dbReference type="InterPro" id="IPR049011">
    <property type="entry name" value="Anamorsin_N_metazoan"/>
</dbReference>
<dbReference type="Gene3D" id="3.40.50.150">
    <property type="entry name" value="Vaccinia Virus protein VP39"/>
    <property type="match status" value="1"/>
</dbReference>
<comment type="domain">
    <text evidence="10">The C-terminal domain binds 2 Fe-S clusters but is otherwise mostly in an intrinsically disordered conformation.</text>
</comment>
<reference evidence="13" key="1">
    <citation type="submission" date="2018-08" db="EMBL/GenBank/DDBJ databases">
        <authorList>
            <person name="Cornetti L."/>
        </authorList>
    </citation>
    <scope>NUCLEOTIDE SEQUENCE</scope>
    <source>
        <strain evidence="13">BE-ASS</strain>
    </source>
</reference>
<comment type="domain">
    <text evidence="10">The N-terminal domain has structural similarity with S-adenosyl-L-methionine-dependent methyltransferases, but does not bind S-adenosyl-L-methionine. It is required for correct assembly of the 2 Fe-S clusters.</text>
</comment>
<feature type="binding site" evidence="10">
    <location>
        <position position="240"/>
    </location>
    <ligand>
        <name>[4Fe-4S] cluster</name>
        <dbReference type="ChEBI" id="CHEBI:49883"/>
    </ligand>
</feature>
<evidence type="ECO:0000256" key="3">
    <source>
        <dbReference type="ARBA" id="ARBA00022485"/>
    </source>
</evidence>
<evidence type="ECO:0000256" key="10">
    <source>
        <dbReference type="HAMAP-Rule" id="MF_03115"/>
    </source>
</evidence>
<proteinExistence type="evidence at transcript level"/>
<evidence type="ECO:0000259" key="12">
    <source>
        <dbReference type="Pfam" id="PF20922"/>
    </source>
</evidence>
<comment type="subunit">
    <text evidence="10">Monomer.</text>
</comment>
<dbReference type="AlphaFoldDB" id="A0A4Y7NM83"/>
<feature type="binding site" evidence="10">
    <location>
        <position position="201"/>
    </location>
    <ligand>
        <name>[2Fe-2S] cluster</name>
        <dbReference type="ChEBI" id="CHEBI:190135"/>
    </ligand>
</feature>
<comment type="function">
    <text evidence="10">Component of the cytosolic iron-sulfur (Fe-S) protein assembly (CIA) machinery. Required for the maturation of extramitochondrial Fe-S proteins. Part of an electron transfer chain functioning in an early step of cytosolic Fe-S biogenesis, facilitating the de novo assembly of a [4Fe-4S] cluster on the cytosolic Fe-S scaffold complex. Electrons are transferred from NADPH via a FAD- and FMN-containing diflavin oxidoreductase. Together with the diflavin oxidoreductase, also required for the assembly of the diferric tyrosyl radical cofactor of ribonucleotide reductase (RNR), probably by providing electrons for reduction during radical cofactor maturation in the catalytic small subunit.</text>
</comment>
<evidence type="ECO:0000256" key="8">
    <source>
        <dbReference type="ARBA" id="ARBA00023014"/>
    </source>
</evidence>
<evidence type="ECO:0000256" key="2">
    <source>
        <dbReference type="ARBA" id="ARBA00008169"/>
    </source>
</evidence>
<feature type="domain" description="Anamorsin C-terminal" evidence="11">
    <location>
        <begin position="218"/>
        <end position="256"/>
    </location>
</feature>
<feature type="short sequence motif" description="Cx2C motif 2" evidence="10">
    <location>
        <begin position="237"/>
        <end position="240"/>
    </location>
</feature>
<dbReference type="PANTHER" id="PTHR13273:SF14">
    <property type="entry name" value="ANAMORSIN"/>
    <property type="match status" value="1"/>
</dbReference>
<feature type="binding site" evidence="10">
    <location>
        <position position="226"/>
    </location>
    <ligand>
        <name>[4Fe-4S] cluster</name>
        <dbReference type="ChEBI" id="CHEBI:49883"/>
    </ligand>
</feature>
<feature type="short sequence motif" description="Cx2C motif 1" evidence="10">
    <location>
        <begin position="226"/>
        <end position="229"/>
    </location>
</feature>
<keyword evidence="7 10" id="KW-0408">Iron</keyword>
<dbReference type="HAMAP" id="MF_03115">
    <property type="entry name" value="Anamorsin"/>
    <property type="match status" value="1"/>
</dbReference>
<evidence type="ECO:0000256" key="6">
    <source>
        <dbReference type="ARBA" id="ARBA00022723"/>
    </source>
</evidence>
<dbReference type="EMBL" id="LR024314">
    <property type="protein sequence ID" value="SVE93933.1"/>
    <property type="molecule type" value="mRNA"/>
</dbReference>
<dbReference type="PANTHER" id="PTHR13273">
    <property type="entry name" value="ANAMORSIN"/>
    <property type="match status" value="1"/>
</dbReference>
<keyword evidence="4 10" id="KW-0963">Cytoplasm</keyword>
<comment type="similarity">
    <text evidence="2 10">Belongs to the anamorsin family.</text>
</comment>
<accession>A0A4Y7NM83</accession>
<feature type="binding site" evidence="10">
    <location>
        <position position="237"/>
    </location>
    <ligand>
        <name>[4Fe-4S] cluster</name>
        <dbReference type="ChEBI" id="CHEBI:49883"/>
    </ligand>
</feature>
<name>A0A4Y7NM83_9CRUS</name>
<evidence type="ECO:0000256" key="4">
    <source>
        <dbReference type="ARBA" id="ARBA00022490"/>
    </source>
</evidence>
<dbReference type="Pfam" id="PF20922">
    <property type="entry name" value="Anamorsin_N"/>
    <property type="match status" value="1"/>
</dbReference>
<comment type="subcellular location">
    <subcellularLocation>
        <location evidence="10">Cytoplasm</location>
    </subcellularLocation>
    <subcellularLocation>
        <location evidence="10">Mitochondrion intermembrane space</location>
    </subcellularLocation>
</comment>
<keyword evidence="8 10" id="KW-0411">Iron-sulfur</keyword>
<dbReference type="GO" id="GO:0051539">
    <property type="term" value="F:4 iron, 4 sulfur cluster binding"/>
    <property type="evidence" value="ECO:0007669"/>
    <property type="project" value="UniProtKB-KW"/>
</dbReference>
<comment type="cofactor">
    <cofactor evidence="1 10">
        <name>[4Fe-4S] cluster</name>
        <dbReference type="ChEBI" id="CHEBI:49883"/>
    </cofactor>
</comment>
<comment type="domain">
    <text evidence="10">The twin Cx2C motifs are involved in the recognition by the mitochondrial MIA40-ERV1 disulfide relay system. The formation of 2 disulfide bonds in the Cx2C motifs through dithiol/disulfide exchange reactions effectively traps the protein in the mitochondrial intermembrane space.</text>
</comment>
<comment type="cofactor">
    <cofactor evidence="10">
        <name>[2Fe-2S] cluster</name>
        <dbReference type="ChEBI" id="CHEBI:190135"/>
    </cofactor>
</comment>
<gene>
    <name evidence="13" type="primary">EOG090X0FGQ</name>
</gene>
<evidence type="ECO:0000259" key="11">
    <source>
        <dbReference type="Pfam" id="PF05093"/>
    </source>
</evidence>
<dbReference type="SUPFAM" id="SSF53335">
    <property type="entry name" value="S-adenosyl-L-methionine-dependent methyltransferases"/>
    <property type="match status" value="1"/>
</dbReference>
<sequence>MSSFAIPKDLVGSLRDKNVLVLWGPGCQPENVQKCSQELGSTHQCKIVVEHSQRLALSSHPSSTFDVVLSNLIEPHSVSHSFELLTEVVRVMKPNGVIYAVEASDPKVSANLKLTGFCNEKLEDSSANMFSAQKPNFEVGSSSKLSFGKPSVWSLSDALVDDQIELINEDDLLEESDLLKPAADSLKVCGTTGKRKACKDCSCGLAEELGQTTSNEPSTKTATSSCGSCYLGDAFRCASCPYLGMPAFKPGEKIQLSERQLNPDL</sequence>
<evidence type="ECO:0000256" key="7">
    <source>
        <dbReference type="ARBA" id="ARBA00023004"/>
    </source>
</evidence>
<feature type="binding site" evidence="10">
    <location>
        <position position="203"/>
    </location>
    <ligand>
        <name>[2Fe-2S] cluster</name>
        <dbReference type="ChEBI" id="CHEBI:190135"/>
    </ligand>
</feature>
<organism evidence="13">
    <name type="scientific">Scapholeberis mucronata</name>
    <dbReference type="NCBI Taxonomy" id="202097"/>
    <lineage>
        <taxon>Eukaryota</taxon>
        <taxon>Metazoa</taxon>
        <taxon>Ecdysozoa</taxon>
        <taxon>Arthropoda</taxon>
        <taxon>Crustacea</taxon>
        <taxon>Branchiopoda</taxon>
        <taxon>Diplostraca</taxon>
        <taxon>Cladocera</taxon>
        <taxon>Anomopoda</taxon>
        <taxon>Daphniidae</taxon>
        <taxon>Scapholeberis</taxon>
    </lineage>
</organism>
<feature type="binding site" evidence="10">
    <location>
        <position position="198"/>
    </location>
    <ligand>
        <name>[2Fe-2S] cluster</name>
        <dbReference type="ChEBI" id="CHEBI:190135"/>
    </ligand>
</feature>
<keyword evidence="9 10" id="KW-0496">Mitochondrion</keyword>
<feature type="domain" description="Anamorsin N-terminal" evidence="12">
    <location>
        <begin position="17"/>
        <end position="114"/>
    </location>
</feature>
<keyword evidence="6 10" id="KW-0479">Metal-binding</keyword>
<comment type="caution">
    <text evidence="10">Lacks conserved residue(s) required for the propagation of feature annotation.</text>
</comment>
<dbReference type="Pfam" id="PF05093">
    <property type="entry name" value="CIAPIN1"/>
    <property type="match status" value="1"/>
</dbReference>
<dbReference type="InterPro" id="IPR029063">
    <property type="entry name" value="SAM-dependent_MTases_sf"/>
</dbReference>
<keyword evidence="3 10" id="KW-0004">4Fe-4S</keyword>
<dbReference type="GO" id="GO:0016226">
    <property type="term" value="P:iron-sulfur cluster assembly"/>
    <property type="evidence" value="ECO:0007669"/>
    <property type="project" value="UniProtKB-UniRule"/>
</dbReference>
<dbReference type="InterPro" id="IPR046408">
    <property type="entry name" value="CIAPIN1"/>
</dbReference>
<dbReference type="GO" id="GO:0009055">
    <property type="term" value="F:electron transfer activity"/>
    <property type="evidence" value="ECO:0007669"/>
    <property type="project" value="UniProtKB-UniRule"/>
</dbReference>
<feature type="region of interest" description="Fe-S binding site B" evidence="10">
    <location>
        <begin position="226"/>
        <end position="240"/>
    </location>
</feature>
<evidence type="ECO:0000256" key="1">
    <source>
        <dbReference type="ARBA" id="ARBA00001966"/>
    </source>
</evidence>
<dbReference type="GO" id="GO:0005758">
    <property type="term" value="C:mitochondrial intermembrane space"/>
    <property type="evidence" value="ECO:0007669"/>
    <property type="project" value="UniProtKB-SubCell"/>
</dbReference>
<evidence type="ECO:0000313" key="13">
    <source>
        <dbReference type="EMBL" id="SVE93933.1"/>
    </source>
</evidence>
<dbReference type="GO" id="GO:0051537">
    <property type="term" value="F:2 iron, 2 sulfur cluster binding"/>
    <property type="evidence" value="ECO:0007669"/>
    <property type="project" value="UniProtKB-UniRule"/>
</dbReference>
<protein>
    <recommendedName>
        <fullName evidence="10">Anamorsin homolog</fullName>
    </recommendedName>
    <alternativeName>
        <fullName evidence="10">Fe-S cluster assembly protein DRE2 homolog</fullName>
    </alternativeName>
</protein>